<reference evidence="2" key="1">
    <citation type="journal article" date="2016" name="Sci. Rep.">
        <title>Genome analysis of the kiwifruit canker pathogen Pseudomonas syringae pv. actinidiae biovar 5.</title>
        <authorList>
            <person name="Fujikawa T."/>
            <person name="Sawada H."/>
        </authorList>
    </citation>
    <scope>NUCLEOTIDE SEQUENCE [LARGE SCALE GENOMIC DNA]</scope>
    <source>
        <strain evidence="2">MAFF 212061</strain>
    </source>
</reference>
<dbReference type="AlphaFoldDB" id="A0A261WNX4"/>
<dbReference type="Proteomes" id="UP000217163">
    <property type="component" value="Unassembled WGS sequence"/>
</dbReference>
<sequence length="129" mass="14183">MKDQGTLRSQGDFANKRTVEYATVLVDLPHGLLPTNLQNPHYEEDDLVAGLYVSPAGRLTYTVLYLDALGLAQHFAAHIDHIFSGRQYAGKYALRVETATTTQTVTATKLRVKHSAAVRLMLSDKGVVV</sequence>
<name>A0A261WNX4_9PSED</name>
<accession>A0A261WNX4</accession>
<gene>
    <name evidence="1" type="ORF">CFN58_02340</name>
</gene>
<comment type="caution">
    <text evidence="1">The sequence shown here is derived from an EMBL/GenBank/DDBJ whole genome shotgun (WGS) entry which is preliminary data.</text>
</comment>
<dbReference type="EMBL" id="NKQU01000033">
    <property type="protein sequence ID" value="OZI87682.1"/>
    <property type="molecule type" value="Genomic_DNA"/>
</dbReference>
<protein>
    <submittedName>
        <fullName evidence="1">Uncharacterized protein</fullName>
    </submittedName>
</protein>
<organism evidence="1 2">
    <name type="scientific">Pseudomonas avellanae</name>
    <dbReference type="NCBI Taxonomy" id="46257"/>
    <lineage>
        <taxon>Bacteria</taxon>
        <taxon>Pseudomonadati</taxon>
        <taxon>Pseudomonadota</taxon>
        <taxon>Gammaproteobacteria</taxon>
        <taxon>Pseudomonadales</taxon>
        <taxon>Pseudomonadaceae</taxon>
        <taxon>Pseudomonas</taxon>
    </lineage>
</organism>
<evidence type="ECO:0000313" key="2">
    <source>
        <dbReference type="Proteomes" id="UP000217163"/>
    </source>
</evidence>
<evidence type="ECO:0000313" key="1">
    <source>
        <dbReference type="EMBL" id="OZI87682.1"/>
    </source>
</evidence>
<proteinExistence type="predicted"/>